<dbReference type="InterPro" id="IPR027417">
    <property type="entry name" value="P-loop_NTPase"/>
</dbReference>
<evidence type="ECO:0000256" key="1">
    <source>
        <dbReference type="ARBA" id="ARBA00022741"/>
    </source>
</evidence>
<dbReference type="InterPro" id="IPR000792">
    <property type="entry name" value="Tscrpt_reg_LuxR_C"/>
</dbReference>
<dbReference type="PROSITE" id="PS00622">
    <property type="entry name" value="HTH_LUXR_1"/>
    <property type="match status" value="1"/>
</dbReference>
<dbReference type="Pfam" id="PF13191">
    <property type="entry name" value="AAA_16"/>
    <property type="match status" value="1"/>
</dbReference>
<keyword evidence="1" id="KW-0547">Nucleotide-binding</keyword>
<proteinExistence type="predicted"/>
<keyword evidence="5" id="KW-1185">Reference proteome</keyword>
<feature type="domain" description="HTH luxR-type" evidence="3">
    <location>
        <begin position="876"/>
        <end position="941"/>
    </location>
</feature>
<dbReference type="SUPFAM" id="SSF46894">
    <property type="entry name" value="C-terminal effector domain of the bipartite response regulators"/>
    <property type="match status" value="1"/>
</dbReference>
<evidence type="ECO:0000313" key="5">
    <source>
        <dbReference type="Proteomes" id="UP000696413"/>
    </source>
</evidence>
<sequence>MDSAPRGPSTGLFDVDGQRLVTPPIRGRADELKVISALVTAVAQGRGGAVVIEGPPGIGKSRLLTEVFTLAGEAGVRTLFGEAFEYQQAVPFFSLFMATLHADPPVGDAEALRRMGASADLRYWVVHDLADAIYAAAAETPLTIVLEDIHWADNATLLALRSLVRARPEAAVLWVLTVRTGAGGPAVQETLSVLQRTHATFLRLAAMSPDAVADMVCDAVRARADVSLLDLAAKAHGNPFLVSELVGGLSEEGRLTVDRGRAVAAGSALPRRLGVGMQHRLDLLSEAASEVVRVAAVLPDRFSAGLLAAMLGRQPVSLLSALEEAVRADLLVEDGEELKFRHDLLREATRQSLPQSLRRAMERQSASVMLAMGAAPAEVATQLARSAAPGDREAIDALRRAAQSVGRGDASAAADLSKRALELLTTRDLDYGSLAAETVEWLNRASRYDEAEELAVVALAESASPEVEAEIRLRLPTHTMHSTQRRVAESRRALQLSGISEVTRARHLAWLAYNLVLQDDGGQPRAAADEAAAAAAATGDREAIIMAEVTQALLDAGEGYTARALGRLDGLRSIAYTNETALAHAYAGMFHTHLLAVVGRLDDATARVAEGVGQAGREGNALALATWAVISGMVHLAAGRLTAARDAAESLPPPPPTGATEQDVHRMLILAEVAAHTDDRNLLQQMANEARDAHSIGSAGQRRASAYVLTRAAWYRDDVHEAARWLGDVSLLGTPLLPHALVRLILGARVASAAGDAGLRARVLQAAELLERERPAVPLLAAVARYARGILEHDADGLAAAAEVLRSSSRPLLYAGVAEDAGDELSRAKRNAEAREQLNAAFDTYVECEAIGDARRVGRALRRLGVERRVVMRPRARAGWDSLTDSELTVVRLIAEGATNRSVAQQLHLSPNTVKTHLHNAFAKLNITSRAQLTQLMRRSDNTTENRDR</sequence>
<dbReference type="CDD" id="cd06170">
    <property type="entry name" value="LuxR_C_like"/>
    <property type="match status" value="1"/>
</dbReference>
<dbReference type="SMART" id="SM00421">
    <property type="entry name" value="HTH_LUXR"/>
    <property type="match status" value="1"/>
</dbReference>
<dbReference type="PANTHER" id="PTHR16305:SF35">
    <property type="entry name" value="TRANSCRIPTIONAL ACTIVATOR DOMAIN"/>
    <property type="match status" value="1"/>
</dbReference>
<dbReference type="InterPro" id="IPR036388">
    <property type="entry name" value="WH-like_DNA-bd_sf"/>
</dbReference>
<dbReference type="EMBL" id="JAHBOM010000027">
    <property type="protein sequence ID" value="MBU8826618.1"/>
    <property type="molecule type" value="Genomic_DNA"/>
</dbReference>
<dbReference type="PROSITE" id="PS50043">
    <property type="entry name" value="HTH_LUXR_2"/>
    <property type="match status" value="1"/>
</dbReference>
<dbReference type="InterPro" id="IPR016032">
    <property type="entry name" value="Sig_transdc_resp-reg_C-effctor"/>
</dbReference>
<keyword evidence="2" id="KW-0067">ATP-binding</keyword>
<dbReference type="Pfam" id="PF00196">
    <property type="entry name" value="GerE"/>
    <property type="match status" value="1"/>
</dbReference>
<gene>
    <name evidence="4" type="ORF">KL859_27575</name>
</gene>
<dbReference type="Proteomes" id="UP000696413">
    <property type="component" value="Unassembled WGS sequence"/>
</dbReference>
<dbReference type="PANTHER" id="PTHR16305">
    <property type="entry name" value="TESTICULAR SOLUBLE ADENYLYL CYCLASE"/>
    <property type="match status" value="1"/>
</dbReference>
<evidence type="ECO:0000313" key="4">
    <source>
        <dbReference type="EMBL" id="MBU8826618.1"/>
    </source>
</evidence>
<dbReference type="PRINTS" id="PR00038">
    <property type="entry name" value="HTHLUXR"/>
</dbReference>
<accession>A0ABS6HVB1</accession>
<reference evidence="4 5" key="1">
    <citation type="submission" date="2021-05" db="EMBL/GenBank/DDBJ databases">
        <title>Draft Genome Sequences of Clinical Respiratory Isolates of Mycobacterium goodii Recovered in Ireland.</title>
        <authorList>
            <person name="Flanagan P.R."/>
            <person name="Mok S."/>
            <person name="Roycroft E."/>
            <person name="Rogers T.R."/>
            <person name="Fitzgibbon M."/>
        </authorList>
    </citation>
    <scope>NUCLEOTIDE SEQUENCE [LARGE SCALE GENOMIC DNA]</scope>
    <source>
        <strain evidence="4 5">14IE55</strain>
    </source>
</reference>
<dbReference type="Gene3D" id="1.10.10.10">
    <property type="entry name" value="Winged helix-like DNA-binding domain superfamily/Winged helix DNA-binding domain"/>
    <property type="match status" value="1"/>
</dbReference>
<comment type="caution">
    <text evidence="4">The sequence shown here is derived from an EMBL/GenBank/DDBJ whole genome shotgun (WGS) entry which is preliminary data.</text>
</comment>
<dbReference type="SUPFAM" id="SSF52540">
    <property type="entry name" value="P-loop containing nucleoside triphosphate hydrolases"/>
    <property type="match status" value="1"/>
</dbReference>
<dbReference type="InterPro" id="IPR041664">
    <property type="entry name" value="AAA_16"/>
</dbReference>
<protein>
    <submittedName>
        <fullName evidence="4">AAA family ATPase</fullName>
    </submittedName>
</protein>
<evidence type="ECO:0000259" key="3">
    <source>
        <dbReference type="PROSITE" id="PS50043"/>
    </source>
</evidence>
<organism evidence="4 5">
    <name type="scientific">Mycolicibacterium goodii</name>
    <name type="common">Mycobacterium goodii</name>
    <dbReference type="NCBI Taxonomy" id="134601"/>
    <lineage>
        <taxon>Bacteria</taxon>
        <taxon>Bacillati</taxon>
        <taxon>Actinomycetota</taxon>
        <taxon>Actinomycetes</taxon>
        <taxon>Mycobacteriales</taxon>
        <taxon>Mycobacteriaceae</taxon>
        <taxon>Mycolicibacterium</taxon>
    </lineage>
</organism>
<evidence type="ECO:0000256" key="2">
    <source>
        <dbReference type="ARBA" id="ARBA00022840"/>
    </source>
</evidence>
<name>A0ABS6HVB1_MYCGD</name>